<name>A0AC34QGW1_9BILA</name>
<accession>A0AC34QGW1</accession>
<reference evidence="2" key="1">
    <citation type="submission" date="2022-11" db="UniProtKB">
        <authorList>
            <consortium name="WormBaseParasite"/>
        </authorList>
    </citation>
    <scope>IDENTIFICATION</scope>
</reference>
<evidence type="ECO:0000313" key="1">
    <source>
        <dbReference type="Proteomes" id="UP000887576"/>
    </source>
</evidence>
<dbReference type="WBParaSite" id="JU765_v2.g16151.t2">
    <property type="protein sequence ID" value="JU765_v2.g16151.t2"/>
    <property type="gene ID" value="JU765_v2.g16151"/>
</dbReference>
<dbReference type="Proteomes" id="UP000887576">
    <property type="component" value="Unplaced"/>
</dbReference>
<proteinExistence type="predicted"/>
<organism evidence="1 2">
    <name type="scientific">Panagrolaimus sp. JU765</name>
    <dbReference type="NCBI Taxonomy" id="591449"/>
    <lineage>
        <taxon>Eukaryota</taxon>
        <taxon>Metazoa</taxon>
        <taxon>Ecdysozoa</taxon>
        <taxon>Nematoda</taxon>
        <taxon>Chromadorea</taxon>
        <taxon>Rhabditida</taxon>
        <taxon>Tylenchina</taxon>
        <taxon>Panagrolaimomorpha</taxon>
        <taxon>Panagrolaimoidea</taxon>
        <taxon>Panagrolaimidae</taxon>
        <taxon>Panagrolaimus</taxon>
    </lineage>
</organism>
<protein>
    <submittedName>
        <fullName evidence="2">Uncharacterized protein</fullName>
    </submittedName>
</protein>
<sequence>MLAARGVSLGLGKINLSELNQLPVPDRATLSRITRARKKRESMQPRFTVKKRVDRQTLFAACKAVIFGAIFIASGFAMTVLGYFDKELATEIIFNSTIQAETSQLDNTKRLFFKAMQYIGPILMGFGAICLIVACVMTLESRDKHAEIIQDESIEFRKTRIERETTKTSLLSPVDEDDNSTIEIASGSANIVSPPVVAITSASPQELNVHKLLNVNVRKPKGPAPIAQADSIFDLRSISPQLESC</sequence>
<evidence type="ECO:0000313" key="2">
    <source>
        <dbReference type="WBParaSite" id="JU765_v2.g16151.t2"/>
    </source>
</evidence>